<protein>
    <submittedName>
        <fullName evidence="1">Uncharacterized protein</fullName>
    </submittedName>
</protein>
<gene>
    <name evidence="1" type="ORF">AVEN_27699_1</name>
</gene>
<comment type="caution">
    <text evidence="1">The sequence shown here is derived from an EMBL/GenBank/DDBJ whole genome shotgun (WGS) entry which is preliminary data.</text>
</comment>
<organism evidence="1 2">
    <name type="scientific">Araneus ventricosus</name>
    <name type="common">Orbweaver spider</name>
    <name type="synonym">Epeira ventricosa</name>
    <dbReference type="NCBI Taxonomy" id="182803"/>
    <lineage>
        <taxon>Eukaryota</taxon>
        <taxon>Metazoa</taxon>
        <taxon>Ecdysozoa</taxon>
        <taxon>Arthropoda</taxon>
        <taxon>Chelicerata</taxon>
        <taxon>Arachnida</taxon>
        <taxon>Araneae</taxon>
        <taxon>Araneomorphae</taxon>
        <taxon>Entelegynae</taxon>
        <taxon>Araneoidea</taxon>
        <taxon>Araneidae</taxon>
        <taxon>Araneus</taxon>
    </lineage>
</organism>
<dbReference type="AlphaFoldDB" id="A0A4Y2XCG6"/>
<sequence>MDKCPVVVTSLNNHLESPNVKTCPGWGFSSTHTKLRVPDSLELKVEVTLKTRRFQGHKYTRMVNDTLFQYTIVIAKIVSAKRSHSCIRPGGH</sequence>
<name>A0A4Y2XCG6_ARAVE</name>
<evidence type="ECO:0000313" key="2">
    <source>
        <dbReference type="Proteomes" id="UP000499080"/>
    </source>
</evidence>
<evidence type="ECO:0000313" key="1">
    <source>
        <dbReference type="EMBL" id="GBO45622.1"/>
    </source>
</evidence>
<reference evidence="1 2" key="1">
    <citation type="journal article" date="2019" name="Sci. Rep.">
        <title>Orb-weaving spider Araneus ventricosus genome elucidates the spidroin gene catalogue.</title>
        <authorList>
            <person name="Kono N."/>
            <person name="Nakamura H."/>
            <person name="Ohtoshi R."/>
            <person name="Moran D.A.P."/>
            <person name="Shinohara A."/>
            <person name="Yoshida Y."/>
            <person name="Fujiwara M."/>
            <person name="Mori M."/>
            <person name="Tomita M."/>
            <person name="Arakawa K."/>
        </authorList>
    </citation>
    <scope>NUCLEOTIDE SEQUENCE [LARGE SCALE GENOMIC DNA]</scope>
</reference>
<keyword evidence="2" id="KW-1185">Reference proteome</keyword>
<proteinExistence type="predicted"/>
<dbReference type="EMBL" id="BGPR01072769">
    <property type="protein sequence ID" value="GBO45622.1"/>
    <property type="molecule type" value="Genomic_DNA"/>
</dbReference>
<dbReference type="Proteomes" id="UP000499080">
    <property type="component" value="Unassembled WGS sequence"/>
</dbReference>
<accession>A0A4Y2XCG6</accession>